<comment type="subunit">
    <text evidence="12">Monomer. Interacts with DnaB.</text>
</comment>
<dbReference type="PANTHER" id="PTHR30313:SF2">
    <property type="entry name" value="DNA PRIMASE"/>
    <property type="match status" value="1"/>
</dbReference>
<dbReference type="PIRSF" id="PIRSF002811">
    <property type="entry name" value="DnaG"/>
    <property type="match status" value="1"/>
</dbReference>
<sequence>MTTLDRRHFFDQLRARIRLSEIVSRQVKLIRRGREYTGLCPFHTEKSPSFTVNDQKSFYHCFGCGAHGDALKFLMEIEKYSYREALEELAQKAGLEVPQYVPSKEAERFNNDFYSIVEETVRYFEGSLQKSPGAFARDYLEKRGMTPSTISKFRLGFSPDTRYGLLEHLKSKKFPLESIIELGLGIQPEGGKAPYDRFRGRLMFPIFNFQEKPVAFGGRILGEGEPKYLNSPENPLFHKGSLLFNFPNARKSQTEPLLIVEGYMDVIAMDQAGFGSVVAPMGTALTEEQIQLAWRLDPQPIICFDGDLAGQKAALRAADRALPLLKAGHTLRFAFLPKGQDPDSLLRQGQRKVFENLIAAPMPLVDLLWKTLIPAQGRLTPENIALLEKRIDEEVNKIEDDSLKQHFRYDLRGRFFTEYSSKNKRDKNNEAKKLHNSNLLLNSSSNFYIIQQKLLLATVVNHPHILREVVEDLANLEIQDEQMQNLRDDLLSGATDETNESTQALKDFLILKGHQDALTILASETLLTHGAFARESSELEEARRGWQEVYYHHLERKRLEEEIELATKSLAEAPSQEVWDQVKALKEALIQLSLKE</sequence>
<name>A0ABZ2C3Q7_9PROT</name>
<dbReference type="PANTHER" id="PTHR30313">
    <property type="entry name" value="DNA PRIMASE"/>
    <property type="match status" value="1"/>
</dbReference>
<dbReference type="Gene3D" id="3.40.1360.10">
    <property type="match status" value="1"/>
</dbReference>
<evidence type="ECO:0000256" key="7">
    <source>
        <dbReference type="ARBA" id="ARBA00022771"/>
    </source>
</evidence>
<dbReference type="CDD" id="cd03364">
    <property type="entry name" value="TOPRIM_DnaG_primases"/>
    <property type="match status" value="1"/>
</dbReference>
<evidence type="ECO:0000256" key="4">
    <source>
        <dbReference type="ARBA" id="ARBA00022695"/>
    </source>
</evidence>
<dbReference type="InterPro" id="IPR002694">
    <property type="entry name" value="Znf_CHC2"/>
</dbReference>
<dbReference type="SMART" id="SM00400">
    <property type="entry name" value="ZnF_CHCC"/>
    <property type="match status" value="1"/>
</dbReference>
<dbReference type="PROSITE" id="PS50880">
    <property type="entry name" value="TOPRIM"/>
    <property type="match status" value="1"/>
</dbReference>
<dbReference type="InterPro" id="IPR034151">
    <property type="entry name" value="TOPRIM_DnaG_bac"/>
</dbReference>
<dbReference type="SMART" id="SM00493">
    <property type="entry name" value="TOPRIM"/>
    <property type="match status" value="1"/>
</dbReference>
<dbReference type="Pfam" id="PF08275">
    <property type="entry name" value="DNAG_N"/>
    <property type="match status" value="1"/>
</dbReference>
<evidence type="ECO:0000256" key="3">
    <source>
        <dbReference type="ARBA" id="ARBA00022679"/>
    </source>
</evidence>
<evidence type="ECO:0000256" key="9">
    <source>
        <dbReference type="ARBA" id="ARBA00022842"/>
    </source>
</evidence>
<keyword evidence="6 12" id="KW-0479">Metal-binding</keyword>
<dbReference type="Proteomes" id="UP001330434">
    <property type="component" value="Chromosome"/>
</dbReference>
<dbReference type="EMBL" id="CP133270">
    <property type="protein sequence ID" value="WVX67060.1"/>
    <property type="molecule type" value="Genomic_DNA"/>
</dbReference>
<protein>
    <recommendedName>
        <fullName evidence="12 13">DNA primase</fullName>
        <ecNumber evidence="12">2.7.7.101</ecNumber>
    </recommendedName>
</protein>
<keyword evidence="11 12" id="KW-0804">Transcription</keyword>
<dbReference type="NCBIfam" id="TIGR01391">
    <property type="entry name" value="dnaG"/>
    <property type="match status" value="1"/>
</dbReference>
<evidence type="ECO:0000256" key="11">
    <source>
        <dbReference type="ARBA" id="ARBA00023163"/>
    </source>
</evidence>
<dbReference type="Gene3D" id="3.90.980.10">
    <property type="entry name" value="DNA primase, catalytic core, N-terminal domain"/>
    <property type="match status" value="1"/>
</dbReference>
<dbReference type="Pfam" id="PF13662">
    <property type="entry name" value="Toprim_4"/>
    <property type="match status" value="1"/>
</dbReference>
<dbReference type="InterPro" id="IPR050219">
    <property type="entry name" value="DnaG_primase"/>
</dbReference>
<feature type="zinc finger region" description="CHC2-type" evidence="12">
    <location>
        <begin position="40"/>
        <end position="64"/>
    </location>
</feature>
<keyword evidence="4 12" id="KW-0548">Nucleotidyltransferase</keyword>
<dbReference type="InterPro" id="IPR037068">
    <property type="entry name" value="DNA_primase_core_N_sf"/>
</dbReference>
<comment type="cofactor">
    <cofactor evidence="12 13">
        <name>Zn(2+)</name>
        <dbReference type="ChEBI" id="CHEBI:29105"/>
    </cofactor>
    <text evidence="12 13">Binds 1 zinc ion per monomer.</text>
</comment>
<evidence type="ECO:0000259" key="14">
    <source>
        <dbReference type="PROSITE" id="PS50880"/>
    </source>
</evidence>
<evidence type="ECO:0000256" key="12">
    <source>
        <dbReference type="HAMAP-Rule" id="MF_00974"/>
    </source>
</evidence>
<dbReference type="InterPro" id="IPR036977">
    <property type="entry name" value="DNA_primase_Znf_CHC2"/>
</dbReference>
<dbReference type="InterPro" id="IPR006171">
    <property type="entry name" value="TOPRIM_dom"/>
</dbReference>
<keyword evidence="5 12" id="KW-0235">DNA replication</keyword>
<evidence type="ECO:0000256" key="5">
    <source>
        <dbReference type="ARBA" id="ARBA00022705"/>
    </source>
</evidence>
<evidence type="ECO:0000256" key="6">
    <source>
        <dbReference type="ARBA" id="ARBA00022723"/>
    </source>
</evidence>
<accession>A0ABZ2C3Q7</accession>
<proteinExistence type="inferred from homology"/>
<keyword evidence="8 12" id="KW-0862">Zinc</keyword>
<dbReference type="InterPro" id="IPR006295">
    <property type="entry name" value="DNA_primase_DnaG"/>
</dbReference>
<dbReference type="EC" id="2.7.7.101" evidence="12"/>
<dbReference type="HAMAP" id="MF_00974">
    <property type="entry name" value="DNA_primase_DnaG"/>
    <property type="match status" value="1"/>
</dbReference>
<keyword evidence="7 12" id="KW-0863">Zinc-finger</keyword>
<evidence type="ECO:0000313" key="15">
    <source>
        <dbReference type="EMBL" id="WVX67060.1"/>
    </source>
</evidence>
<keyword evidence="9" id="KW-0460">Magnesium</keyword>
<comment type="function">
    <text evidence="12 13">RNA polymerase that catalyzes the synthesis of short RNA molecules used as primers for DNA polymerase during DNA replication.</text>
</comment>
<dbReference type="InterPro" id="IPR030846">
    <property type="entry name" value="DnaG_bac"/>
</dbReference>
<dbReference type="RefSeq" id="WP_331255858.1">
    <property type="nucleotide sequence ID" value="NZ_CP133270.1"/>
</dbReference>
<dbReference type="InterPro" id="IPR013264">
    <property type="entry name" value="DNAG_N"/>
</dbReference>
<keyword evidence="3 12" id="KW-0808">Transferase</keyword>
<comment type="catalytic activity">
    <reaction evidence="12">
        <text>ssDNA + n NTP = ssDNA/pppN(pN)n-1 hybrid + (n-1) diphosphate.</text>
        <dbReference type="EC" id="2.7.7.101"/>
    </reaction>
</comment>
<comment type="similarity">
    <text evidence="12 13">Belongs to the DnaG primase family.</text>
</comment>
<feature type="domain" description="Toprim" evidence="14">
    <location>
        <begin position="255"/>
        <end position="337"/>
    </location>
</feature>
<keyword evidence="2 12" id="KW-0639">Primosome</keyword>
<gene>
    <name evidence="12" type="primary">dnaG</name>
    <name evidence="15" type="ORF">Bealeia1_01257</name>
</gene>
<dbReference type="SUPFAM" id="SSF56731">
    <property type="entry name" value="DNA primase core"/>
    <property type="match status" value="1"/>
</dbReference>
<evidence type="ECO:0000256" key="8">
    <source>
        <dbReference type="ARBA" id="ARBA00022833"/>
    </source>
</evidence>
<keyword evidence="1 12" id="KW-0240">DNA-directed RNA polymerase</keyword>
<comment type="domain">
    <text evidence="12">Contains an N-terminal zinc-binding domain, a central core domain that contains the primase activity, and a C-terminal DnaB-binding domain.</text>
</comment>
<evidence type="ECO:0000256" key="1">
    <source>
        <dbReference type="ARBA" id="ARBA00022478"/>
    </source>
</evidence>
<evidence type="ECO:0000256" key="10">
    <source>
        <dbReference type="ARBA" id="ARBA00023125"/>
    </source>
</evidence>
<dbReference type="Gene3D" id="3.90.580.10">
    <property type="entry name" value="Zinc finger, CHC2-type domain"/>
    <property type="match status" value="1"/>
</dbReference>
<keyword evidence="10 12" id="KW-0238">DNA-binding</keyword>
<evidence type="ECO:0000256" key="13">
    <source>
        <dbReference type="PIRNR" id="PIRNR002811"/>
    </source>
</evidence>
<dbReference type="Pfam" id="PF01807">
    <property type="entry name" value="Zn_ribbon_DnaG"/>
    <property type="match status" value="1"/>
</dbReference>
<keyword evidence="16" id="KW-1185">Reference proteome</keyword>
<reference evidence="15 16" key="1">
    <citation type="journal article" date="2024" name="Environ. Microbiol.">
        <title>Novel evolutionary insights on the interactions of the Holosporales (Alphaproteobacteria) with eukaryotic hosts from comparative genomics.</title>
        <authorList>
            <person name="Giovannini M."/>
            <person name="Petroni G."/>
            <person name="Castelli M."/>
        </authorList>
    </citation>
    <scope>NUCLEOTIDE SEQUENCE [LARGE SCALE GENOMIC DNA]</scope>
    <source>
        <strain evidence="15 16">US_Bl 15I1</strain>
    </source>
</reference>
<evidence type="ECO:0000256" key="2">
    <source>
        <dbReference type="ARBA" id="ARBA00022515"/>
    </source>
</evidence>
<organism evidence="15 16">
    <name type="scientific">Candidatus Bealeia paramacronuclearis</name>
    <dbReference type="NCBI Taxonomy" id="1921001"/>
    <lineage>
        <taxon>Bacteria</taxon>
        <taxon>Pseudomonadati</taxon>
        <taxon>Pseudomonadota</taxon>
        <taxon>Alphaproteobacteria</taxon>
        <taxon>Holosporales</taxon>
        <taxon>Holosporaceae</taxon>
        <taxon>Candidatus Bealeia</taxon>
    </lineage>
</organism>
<dbReference type="SUPFAM" id="SSF57783">
    <property type="entry name" value="Zinc beta-ribbon"/>
    <property type="match status" value="1"/>
</dbReference>
<evidence type="ECO:0000313" key="16">
    <source>
        <dbReference type="Proteomes" id="UP001330434"/>
    </source>
</evidence>